<comment type="caution">
    <text evidence="1">The sequence shown here is derived from an EMBL/GenBank/DDBJ whole genome shotgun (WGS) entry which is preliminary data.</text>
</comment>
<sequence length="70" mass="8169">MAVTAAWRAVRRWKMRSSQNRDWCRRNNITASIGRRDIIAPRKVTLTALRLAVRKTANSGQLKHIDLTYF</sequence>
<dbReference type="Proteomes" id="UP000237105">
    <property type="component" value="Unassembled WGS sequence"/>
</dbReference>
<dbReference type="EMBL" id="JXTB01000021">
    <property type="protein sequence ID" value="PON75913.1"/>
    <property type="molecule type" value="Genomic_DNA"/>
</dbReference>
<accession>A0A2P5DRJ4</accession>
<dbReference type="AlphaFoldDB" id="A0A2P5DRJ4"/>
<gene>
    <name evidence="1" type="ORF">PanWU01x14_038640</name>
</gene>
<protein>
    <submittedName>
        <fullName evidence="1">Uncharacterized protein</fullName>
    </submittedName>
</protein>
<evidence type="ECO:0000313" key="2">
    <source>
        <dbReference type="Proteomes" id="UP000237105"/>
    </source>
</evidence>
<keyword evidence="2" id="KW-1185">Reference proteome</keyword>
<name>A0A2P5DRJ4_PARAD</name>
<organism evidence="1 2">
    <name type="scientific">Parasponia andersonii</name>
    <name type="common">Sponia andersonii</name>
    <dbReference type="NCBI Taxonomy" id="3476"/>
    <lineage>
        <taxon>Eukaryota</taxon>
        <taxon>Viridiplantae</taxon>
        <taxon>Streptophyta</taxon>
        <taxon>Embryophyta</taxon>
        <taxon>Tracheophyta</taxon>
        <taxon>Spermatophyta</taxon>
        <taxon>Magnoliopsida</taxon>
        <taxon>eudicotyledons</taxon>
        <taxon>Gunneridae</taxon>
        <taxon>Pentapetalae</taxon>
        <taxon>rosids</taxon>
        <taxon>fabids</taxon>
        <taxon>Rosales</taxon>
        <taxon>Cannabaceae</taxon>
        <taxon>Parasponia</taxon>
    </lineage>
</organism>
<reference evidence="2" key="1">
    <citation type="submission" date="2016-06" db="EMBL/GenBank/DDBJ databases">
        <title>Parallel loss of symbiosis genes in relatives of nitrogen-fixing non-legume Parasponia.</title>
        <authorList>
            <person name="Van Velzen R."/>
            <person name="Holmer R."/>
            <person name="Bu F."/>
            <person name="Rutten L."/>
            <person name="Van Zeijl A."/>
            <person name="Liu W."/>
            <person name="Santuari L."/>
            <person name="Cao Q."/>
            <person name="Sharma T."/>
            <person name="Shen D."/>
            <person name="Roswanjaya Y."/>
            <person name="Wardhani T."/>
            <person name="Kalhor M.S."/>
            <person name="Jansen J."/>
            <person name="Van den Hoogen J."/>
            <person name="Gungor B."/>
            <person name="Hartog M."/>
            <person name="Hontelez J."/>
            <person name="Verver J."/>
            <person name="Yang W.-C."/>
            <person name="Schijlen E."/>
            <person name="Repin R."/>
            <person name="Schilthuizen M."/>
            <person name="Schranz E."/>
            <person name="Heidstra R."/>
            <person name="Miyata K."/>
            <person name="Fedorova E."/>
            <person name="Kohlen W."/>
            <person name="Bisseling T."/>
            <person name="Smit S."/>
            <person name="Geurts R."/>
        </authorList>
    </citation>
    <scope>NUCLEOTIDE SEQUENCE [LARGE SCALE GENOMIC DNA]</scope>
    <source>
        <strain evidence="2">cv. WU1-14</strain>
    </source>
</reference>
<proteinExistence type="predicted"/>
<evidence type="ECO:0000313" key="1">
    <source>
        <dbReference type="EMBL" id="PON75913.1"/>
    </source>
</evidence>